<protein>
    <recommendedName>
        <fullName evidence="3">Cytoplasmic protein</fullName>
    </recommendedName>
</protein>
<evidence type="ECO:0000313" key="2">
    <source>
        <dbReference type="Proteomes" id="UP000029500"/>
    </source>
</evidence>
<reference evidence="1 2" key="1">
    <citation type="submission" date="2014-08" db="EMBL/GenBank/DDBJ databases">
        <title>Comparative genomics of the Paenibacillus odorifer group.</title>
        <authorList>
            <person name="den Bakker H.C."/>
            <person name="Tsai Y.-C."/>
            <person name="Martin N."/>
            <person name="Korlach J."/>
            <person name="Wiedmann M."/>
        </authorList>
    </citation>
    <scope>NUCLEOTIDE SEQUENCE [LARGE SCALE GENOMIC DNA]</scope>
    <source>
        <strain evidence="1 2">DSM 15220</strain>
    </source>
</reference>
<evidence type="ECO:0008006" key="3">
    <source>
        <dbReference type="Google" id="ProtNLM"/>
    </source>
</evidence>
<dbReference type="HOGENOM" id="CLU_100118_0_0_9"/>
<dbReference type="STRING" id="189425.PGRAT_20290"/>
<keyword evidence="2" id="KW-1185">Reference proteome</keyword>
<dbReference type="eggNOG" id="COG1664">
    <property type="taxonomic scope" value="Bacteria"/>
</dbReference>
<dbReference type="Proteomes" id="UP000029500">
    <property type="component" value="Chromosome"/>
</dbReference>
<dbReference type="EMBL" id="CP009287">
    <property type="protein sequence ID" value="AIQ69703.1"/>
    <property type="molecule type" value="Genomic_DNA"/>
</dbReference>
<proteinExistence type="predicted"/>
<dbReference type="KEGG" id="pgm:PGRAT_20290"/>
<organism evidence="1 2">
    <name type="scientific">Paenibacillus graminis</name>
    <dbReference type="NCBI Taxonomy" id="189425"/>
    <lineage>
        <taxon>Bacteria</taxon>
        <taxon>Bacillati</taxon>
        <taxon>Bacillota</taxon>
        <taxon>Bacilli</taxon>
        <taxon>Bacillales</taxon>
        <taxon>Paenibacillaceae</taxon>
        <taxon>Paenibacillus</taxon>
    </lineage>
</organism>
<name>A0A089MDZ3_9BACL</name>
<accession>A0A089MDZ3</accession>
<sequence length="228" mass="23776">MDKDAAADLQIAGIGGAAGGAYNHVSLEGLSRINGPVTARTFTGNGRMRLGGSLTVEQMETNGDLKIGGGLRVGTMKHDGLLKVEGGLHGESFTLNGMADIKGDCELENFTAEGVVAIGGFLSAGSVELVLQGQAKVKEIGVESLVIRKGGSGAWSRLAGGMIPKLRAELQARVIEGDFLDLEYTEAEVVRGTVIIIGEGCRVGRVEYRDRLTVHPGARVGMEEKIGG</sequence>
<dbReference type="OrthoDB" id="1730007at2"/>
<dbReference type="RefSeq" id="WP_025705491.1">
    <property type="nucleotide sequence ID" value="NZ_CP009287.1"/>
</dbReference>
<evidence type="ECO:0000313" key="1">
    <source>
        <dbReference type="EMBL" id="AIQ69703.1"/>
    </source>
</evidence>
<dbReference type="AlphaFoldDB" id="A0A089MDZ3"/>
<gene>
    <name evidence="1" type="ORF">PGRAT_20290</name>
</gene>